<dbReference type="Proteomes" id="UP000033163">
    <property type="component" value="Chromosome I"/>
</dbReference>
<gene>
    <name evidence="1" type="ORF">PRIO_4601</name>
</gene>
<reference evidence="2" key="1">
    <citation type="submission" date="2015-03" db="EMBL/GenBank/DDBJ databases">
        <authorList>
            <person name="Wibberg D."/>
        </authorList>
    </citation>
    <scope>NUCLEOTIDE SEQUENCE [LARGE SCALE GENOMIC DNA]</scope>
</reference>
<sequence length="170" mass="19887">MNFILWESFMDCLENPEGTKNYINYYSVLTLWLRNNKHYFSEALFKKNRLDILTNLNPNIYVIEDPGFPIASELQRFERNKPKNLEVFAMILGNRLWDMVTIRGKACPNCEGDEMRYLLAEELAKKNKKIILECNSCGWTENIDGTSWEQADKVVILPVSKNEIEKLLIS</sequence>
<dbReference type="HOGENOM" id="CLU_1500973_0_0_9"/>
<dbReference type="EMBL" id="LN831776">
    <property type="protein sequence ID" value="CQR57003.1"/>
    <property type="molecule type" value="Genomic_DNA"/>
</dbReference>
<protein>
    <submittedName>
        <fullName evidence="1">Uncharacterized protein</fullName>
    </submittedName>
</protein>
<name>A0A0E3WIG6_9BACL</name>
<dbReference type="KEGG" id="pri:PRIO_4601"/>
<dbReference type="AlphaFoldDB" id="A0A0E3WIG6"/>
<dbReference type="RefSeq" id="WP_046504807.1">
    <property type="nucleotide sequence ID" value="NZ_LN831776.1"/>
</dbReference>
<evidence type="ECO:0000313" key="2">
    <source>
        <dbReference type="Proteomes" id="UP000033163"/>
    </source>
</evidence>
<proteinExistence type="predicted"/>
<organism evidence="1 2">
    <name type="scientific">Paenibacillus riograndensis SBR5</name>
    <dbReference type="NCBI Taxonomy" id="1073571"/>
    <lineage>
        <taxon>Bacteria</taxon>
        <taxon>Bacillati</taxon>
        <taxon>Bacillota</taxon>
        <taxon>Bacilli</taxon>
        <taxon>Bacillales</taxon>
        <taxon>Paenibacillaceae</taxon>
        <taxon>Paenibacillus</taxon>
        <taxon>Paenibacillus sonchi group</taxon>
    </lineage>
</organism>
<evidence type="ECO:0000313" key="1">
    <source>
        <dbReference type="EMBL" id="CQR57003.1"/>
    </source>
</evidence>
<dbReference type="PATRIC" id="fig|1073571.4.peg.4939"/>
<accession>A0A0E3WIG6</accession>